<name>A0ACC1IU61_9FUNG</name>
<evidence type="ECO:0000313" key="1">
    <source>
        <dbReference type="EMBL" id="KAJ1900807.1"/>
    </source>
</evidence>
<protein>
    <submittedName>
        <fullName evidence="1">Uncharacterized protein</fullName>
    </submittedName>
</protein>
<dbReference type="Proteomes" id="UP001150581">
    <property type="component" value="Unassembled WGS sequence"/>
</dbReference>
<keyword evidence="2" id="KW-1185">Reference proteome</keyword>
<proteinExistence type="predicted"/>
<gene>
    <name evidence="1" type="ORF">LPJ66_001230</name>
</gene>
<sequence length="130" mass="14379">MAAAALLPTSAQPGFFLIAFLDNATPTAKPPSAQFTGMMPNELSSWMNKQAAAESTNPELDFSSESADHSAQFTGMSPEQMSQWIIDQLDIPDLSLVSEENSEEMEIERQSIENLRTEEFISDIMFVLDQ</sequence>
<comment type="caution">
    <text evidence="1">The sequence shown here is derived from an EMBL/GenBank/DDBJ whole genome shotgun (WGS) entry which is preliminary data.</text>
</comment>
<evidence type="ECO:0000313" key="2">
    <source>
        <dbReference type="Proteomes" id="UP001150581"/>
    </source>
</evidence>
<accession>A0ACC1IU61</accession>
<reference evidence="1" key="1">
    <citation type="submission" date="2022-07" db="EMBL/GenBank/DDBJ databases">
        <title>Phylogenomic reconstructions and comparative analyses of Kickxellomycotina fungi.</title>
        <authorList>
            <person name="Reynolds N.K."/>
            <person name="Stajich J.E."/>
            <person name="Barry K."/>
            <person name="Grigoriev I.V."/>
            <person name="Crous P."/>
            <person name="Smith M.E."/>
        </authorList>
    </citation>
    <scope>NUCLEOTIDE SEQUENCE</scope>
    <source>
        <strain evidence="1">Benny 63K</strain>
    </source>
</reference>
<dbReference type="EMBL" id="JANBPG010000059">
    <property type="protein sequence ID" value="KAJ1900807.1"/>
    <property type="molecule type" value="Genomic_DNA"/>
</dbReference>
<organism evidence="1 2">
    <name type="scientific">Kickxella alabastrina</name>
    <dbReference type="NCBI Taxonomy" id="61397"/>
    <lineage>
        <taxon>Eukaryota</taxon>
        <taxon>Fungi</taxon>
        <taxon>Fungi incertae sedis</taxon>
        <taxon>Zoopagomycota</taxon>
        <taxon>Kickxellomycotina</taxon>
        <taxon>Kickxellomycetes</taxon>
        <taxon>Kickxellales</taxon>
        <taxon>Kickxellaceae</taxon>
        <taxon>Kickxella</taxon>
    </lineage>
</organism>